<feature type="domain" description="Potassium channel" evidence="14">
    <location>
        <begin position="336"/>
        <end position="407"/>
    </location>
</feature>
<name>A0AAD4R2W5_9BILA</name>
<evidence type="ECO:0000313" key="16">
    <source>
        <dbReference type="Proteomes" id="UP001201812"/>
    </source>
</evidence>
<evidence type="ECO:0000256" key="3">
    <source>
        <dbReference type="ARBA" id="ARBA00022448"/>
    </source>
</evidence>
<evidence type="ECO:0000256" key="12">
    <source>
        <dbReference type="RuleBase" id="RU003857"/>
    </source>
</evidence>
<feature type="transmembrane region" description="Helical" evidence="13">
    <location>
        <begin position="352"/>
        <end position="375"/>
    </location>
</feature>
<dbReference type="Gene3D" id="1.10.287.70">
    <property type="match status" value="1"/>
</dbReference>
<dbReference type="Proteomes" id="UP001201812">
    <property type="component" value="Unassembled WGS sequence"/>
</dbReference>
<evidence type="ECO:0000256" key="1">
    <source>
        <dbReference type="ARBA" id="ARBA00004141"/>
    </source>
</evidence>
<evidence type="ECO:0000256" key="10">
    <source>
        <dbReference type="ARBA" id="ARBA00023136"/>
    </source>
</evidence>
<dbReference type="PRINTS" id="PR01333">
    <property type="entry name" value="2POREKCHANEL"/>
</dbReference>
<evidence type="ECO:0000256" key="4">
    <source>
        <dbReference type="ARBA" id="ARBA00022538"/>
    </source>
</evidence>
<keyword evidence="3 12" id="KW-0813">Transport</keyword>
<dbReference type="EMBL" id="JAKKPZ010000019">
    <property type="protein sequence ID" value="KAI1712213.1"/>
    <property type="molecule type" value="Genomic_DNA"/>
</dbReference>
<dbReference type="InterPro" id="IPR003092">
    <property type="entry name" value="2pore_dom_K_chnl_TASK"/>
</dbReference>
<keyword evidence="7" id="KW-0630">Potassium</keyword>
<organism evidence="15 16">
    <name type="scientific">Ditylenchus destructor</name>
    <dbReference type="NCBI Taxonomy" id="166010"/>
    <lineage>
        <taxon>Eukaryota</taxon>
        <taxon>Metazoa</taxon>
        <taxon>Ecdysozoa</taxon>
        <taxon>Nematoda</taxon>
        <taxon>Chromadorea</taxon>
        <taxon>Rhabditida</taxon>
        <taxon>Tylenchina</taxon>
        <taxon>Tylenchomorpha</taxon>
        <taxon>Sphaerularioidea</taxon>
        <taxon>Anguinidae</taxon>
        <taxon>Anguininae</taxon>
        <taxon>Ditylenchus</taxon>
    </lineage>
</organism>
<evidence type="ECO:0000256" key="2">
    <source>
        <dbReference type="ARBA" id="ARBA00006666"/>
    </source>
</evidence>
<proteinExistence type="inferred from homology"/>
<dbReference type="GO" id="GO:0015271">
    <property type="term" value="F:outward rectifier potassium channel activity"/>
    <property type="evidence" value="ECO:0007669"/>
    <property type="project" value="TreeGrafter"/>
</dbReference>
<evidence type="ECO:0000256" key="6">
    <source>
        <dbReference type="ARBA" id="ARBA00022826"/>
    </source>
</evidence>
<dbReference type="PANTHER" id="PTHR11003">
    <property type="entry name" value="POTASSIUM CHANNEL, SUBFAMILY K"/>
    <property type="match status" value="1"/>
</dbReference>
<keyword evidence="11 12" id="KW-0407">Ion channel</keyword>
<dbReference type="GO" id="GO:0030322">
    <property type="term" value="P:stabilization of membrane potential"/>
    <property type="evidence" value="ECO:0007669"/>
    <property type="project" value="TreeGrafter"/>
</dbReference>
<dbReference type="PANTHER" id="PTHR11003:SF322">
    <property type="entry name" value="POTASSIUM CHANNEL DOMAIN-CONTAINING PROTEIN"/>
    <property type="match status" value="1"/>
</dbReference>
<evidence type="ECO:0000256" key="8">
    <source>
        <dbReference type="ARBA" id="ARBA00022989"/>
    </source>
</evidence>
<evidence type="ECO:0000256" key="13">
    <source>
        <dbReference type="SAM" id="Phobius"/>
    </source>
</evidence>
<feature type="transmembrane region" description="Helical" evidence="13">
    <location>
        <begin position="103"/>
        <end position="123"/>
    </location>
</feature>
<evidence type="ECO:0000256" key="7">
    <source>
        <dbReference type="ARBA" id="ARBA00022958"/>
    </source>
</evidence>
<feature type="transmembrane region" description="Helical" evidence="13">
    <location>
        <begin position="265"/>
        <end position="283"/>
    </location>
</feature>
<dbReference type="GO" id="GO:0005886">
    <property type="term" value="C:plasma membrane"/>
    <property type="evidence" value="ECO:0007669"/>
    <property type="project" value="TreeGrafter"/>
</dbReference>
<feature type="transmembrane region" description="Helical" evidence="13">
    <location>
        <begin position="234"/>
        <end position="253"/>
    </location>
</feature>
<feature type="transmembrane region" description="Helical" evidence="13">
    <location>
        <begin position="381"/>
        <end position="404"/>
    </location>
</feature>
<evidence type="ECO:0000256" key="5">
    <source>
        <dbReference type="ARBA" id="ARBA00022692"/>
    </source>
</evidence>
<dbReference type="AlphaFoldDB" id="A0AAD4R2W5"/>
<dbReference type="InterPro" id="IPR003280">
    <property type="entry name" value="2pore_dom_K_chnl"/>
</dbReference>
<keyword evidence="10 13" id="KW-0472">Membrane</keyword>
<protein>
    <submittedName>
        <fullName evidence="15">Ion channel domain-containing protein</fullName>
    </submittedName>
</protein>
<evidence type="ECO:0000313" key="15">
    <source>
        <dbReference type="EMBL" id="KAI1712213.1"/>
    </source>
</evidence>
<evidence type="ECO:0000256" key="11">
    <source>
        <dbReference type="ARBA" id="ARBA00023303"/>
    </source>
</evidence>
<gene>
    <name evidence="15" type="ORF">DdX_09759</name>
</gene>
<keyword evidence="9 12" id="KW-0406">Ion transport</keyword>
<keyword evidence="5 12" id="KW-0812">Transmembrane</keyword>
<dbReference type="GO" id="GO:0022841">
    <property type="term" value="F:potassium ion leak channel activity"/>
    <property type="evidence" value="ECO:0007669"/>
    <property type="project" value="TreeGrafter"/>
</dbReference>
<dbReference type="InterPro" id="IPR013099">
    <property type="entry name" value="K_chnl_dom"/>
</dbReference>
<dbReference type="Pfam" id="PF07885">
    <property type="entry name" value="Ion_trans_2"/>
    <property type="match status" value="2"/>
</dbReference>
<reference evidence="15" key="1">
    <citation type="submission" date="2022-01" db="EMBL/GenBank/DDBJ databases">
        <title>Genome Sequence Resource for Two Populations of Ditylenchus destructor, the Migratory Endoparasitic Phytonematode.</title>
        <authorList>
            <person name="Zhang H."/>
            <person name="Lin R."/>
            <person name="Xie B."/>
        </authorList>
    </citation>
    <scope>NUCLEOTIDE SEQUENCE</scope>
    <source>
        <strain evidence="15">BazhouSP</strain>
    </source>
</reference>
<sequence length="524" mass="60086">MGSTGAYHTMRRLTQPDIRDYSKKQSIQYRYAPPPIPNGQWDERQDSTFSYAENIGRVKWTEGYPLRTHRELDELTDTDESAPTNETFFQKIVKYLKILVPHVGLNILLLSYIAFGALVFTFLEADNELHQRKSRLKQILNIYNLIMNETVAICRTGAGTNPQVVQRRLKPLLSVLSRTHEYDDRFTRDAQMWSDSEEELSTKWTFAAASLYALTVITSTGYDHLTPSTDAGRIFTVFYGLLGIPLMFITAADIGKFLSDLVIRFYGKLLAVITWCASVADAIKDYLMEPDEDDIRTRKIREKRRRKRQHLLDDEDGDEEERLQLPIVSYFALVVGYCAIGSLLFNAWEKGAVWSFVHGLFFSFNTITTIGLGNICVRSKLYLALTVFYVIIGLAVITASLDLCSSTLKRTFTKLHYFGRKIRGARRGFANVSDDIREAMKIVAALKKTRPSKERITLEDLKRFLEVQEQLLRQPYVPYNVHIFKWIEEAYAQYKIDETASIADRKSLHKAHSTSSAGHDSILF</sequence>
<dbReference type="PRINTS" id="PR01095">
    <property type="entry name" value="TASKCHANNEL"/>
</dbReference>
<accession>A0AAD4R2W5</accession>
<comment type="similarity">
    <text evidence="2 12">Belongs to the two pore domain potassium channel (TC 1.A.1.8) family.</text>
</comment>
<comment type="subcellular location">
    <subcellularLocation>
        <location evidence="1">Membrane</location>
        <topology evidence="1">Multi-pass membrane protein</topology>
    </subcellularLocation>
</comment>
<feature type="transmembrane region" description="Helical" evidence="13">
    <location>
        <begin position="327"/>
        <end position="345"/>
    </location>
</feature>
<keyword evidence="16" id="KW-1185">Reference proteome</keyword>
<evidence type="ECO:0000259" key="14">
    <source>
        <dbReference type="Pfam" id="PF07885"/>
    </source>
</evidence>
<keyword evidence="6" id="KW-0631">Potassium channel</keyword>
<feature type="domain" description="Potassium channel" evidence="14">
    <location>
        <begin position="199"/>
        <end position="259"/>
    </location>
</feature>
<keyword evidence="4" id="KW-0633">Potassium transport</keyword>
<comment type="caution">
    <text evidence="15">The sequence shown here is derived from an EMBL/GenBank/DDBJ whole genome shotgun (WGS) entry which is preliminary data.</text>
</comment>
<dbReference type="SUPFAM" id="SSF81324">
    <property type="entry name" value="Voltage-gated potassium channels"/>
    <property type="match status" value="2"/>
</dbReference>
<keyword evidence="8 13" id="KW-1133">Transmembrane helix</keyword>
<evidence type="ECO:0000256" key="9">
    <source>
        <dbReference type="ARBA" id="ARBA00023065"/>
    </source>
</evidence>